<dbReference type="Gene3D" id="1.25.10.90">
    <property type="match status" value="1"/>
</dbReference>
<gene>
    <name evidence="1" type="ORF">ING2E5B_1967</name>
</gene>
<evidence type="ECO:0000313" key="1">
    <source>
        <dbReference type="EMBL" id="CEA16699.1"/>
    </source>
</evidence>
<dbReference type="PANTHER" id="PTHR41291">
    <property type="entry name" value="DNA ALKYLATION REPAIR PROTEIN"/>
    <property type="match status" value="1"/>
</dbReference>
<dbReference type="OrthoDB" id="9812747at2"/>
<dbReference type="Pfam" id="PF08713">
    <property type="entry name" value="DNA_alkylation"/>
    <property type="match status" value="1"/>
</dbReference>
<dbReference type="PANTHER" id="PTHR41291:SF1">
    <property type="entry name" value="DNA ALKYLATION REPAIR PROTEIN"/>
    <property type="match status" value="1"/>
</dbReference>
<name>A0A098C1D7_9BACT</name>
<evidence type="ECO:0000313" key="2">
    <source>
        <dbReference type="Proteomes" id="UP000032417"/>
    </source>
</evidence>
<sequence length="221" mass="25613">MKDILRQIRTDLRLSMNGVVSTSMRNKGVNYRMIFGVEIPVINRIAQKYQSDAILAERLWEEDVREMKIMATLLYPVDQFRKNKALEWISVIKDQELREQICKNILQRLPYADELVVTTINSKEDNIVTTGLWLFSRLCITGSDLVNKIDSEILINSAIENLGSESMLLRQSALNALKFYGRTSRDRSELILAKTASFENSDNNVENEMFDQLKFEFSFED</sequence>
<dbReference type="STRING" id="1562970.ING2E5B_1967"/>
<accession>A0A098C1D7</accession>
<dbReference type="AlphaFoldDB" id="A0A098C1D7"/>
<keyword evidence="2" id="KW-1185">Reference proteome</keyword>
<dbReference type="KEGG" id="pbt:ING2E5B_1967"/>
<dbReference type="EMBL" id="LN515532">
    <property type="protein sequence ID" value="CEA16699.1"/>
    <property type="molecule type" value="Genomic_DNA"/>
</dbReference>
<organism evidence="1 2">
    <name type="scientific">Fermentimonas caenicola</name>
    <dbReference type="NCBI Taxonomy" id="1562970"/>
    <lineage>
        <taxon>Bacteria</taxon>
        <taxon>Pseudomonadati</taxon>
        <taxon>Bacteroidota</taxon>
        <taxon>Bacteroidia</taxon>
        <taxon>Bacteroidales</taxon>
        <taxon>Dysgonomonadaceae</taxon>
        <taxon>Fermentimonas</taxon>
    </lineage>
</organism>
<dbReference type="InterPro" id="IPR014825">
    <property type="entry name" value="DNA_alkylation"/>
</dbReference>
<dbReference type="SUPFAM" id="SSF48371">
    <property type="entry name" value="ARM repeat"/>
    <property type="match status" value="1"/>
</dbReference>
<protein>
    <recommendedName>
        <fullName evidence="3">DNA alkylation repair enzyme</fullName>
    </recommendedName>
</protein>
<proteinExistence type="predicted"/>
<dbReference type="InterPro" id="IPR016024">
    <property type="entry name" value="ARM-type_fold"/>
</dbReference>
<dbReference type="HOGENOM" id="CLU_061369_3_0_10"/>
<dbReference type="Proteomes" id="UP000032417">
    <property type="component" value="Chromosome 1"/>
</dbReference>
<reference evidence="1 2" key="1">
    <citation type="submission" date="2014-08" db="EMBL/GenBank/DDBJ databases">
        <authorList>
            <person name="Wibberg D."/>
        </authorList>
    </citation>
    <scope>NUCLEOTIDE SEQUENCE [LARGE SCALE GENOMIC DNA]</scope>
    <source>
        <strain evidence="2">ING2-E5B</strain>
    </source>
</reference>
<evidence type="ECO:0008006" key="3">
    <source>
        <dbReference type="Google" id="ProtNLM"/>
    </source>
</evidence>